<dbReference type="Pfam" id="PF14251">
    <property type="entry name" value="PterinBD-DUF4346"/>
    <property type="match status" value="1"/>
</dbReference>
<dbReference type="SUPFAM" id="SSF51717">
    <property type="entry name" value="Dihydropteroate synthetase-like"/>
    <property type="match status" value="1"/>
</dbReference>
<reference evidence="2 3" key="1">
    <citation type="submission" date="2012-01" db="EMBL/GenBank/DDBJ databases">
        <title>Improved High-Quality Draft sequence of Metallosphaera yellowstonensis MK1.</title>
        <authorList>
            <consortium name="US DOE Joint Genome Institute"/>
            <person name="Lucas S."/>
            <person name="Han J."/>
            <person name="Cheng J.-F."/>
            <person name="Goodwin L."/>
            <person name="Pitluck S."/>
            <person name="Peters L."/>
            <person name="Teshima H."/>
            <person name="Detter J.C."/>
            <person name="Han C."/>
            <person name="Tapia R."/>
            <person name="Land M."/>
            <person name="Hauser L."/>
            <person name="Kyrpides N."/>
            <person name="Kozubal M."/>
            <person name="Macur R.E."/>
            <person name="Jay Z."/>
            <person name="Inskeep W."/>
            <person name="Woyke T."/>
        </authorList>
    </citation>
    <scope>NUCLEOTIDE SEQUENCE [LARGE SCALE GENOMIC DNA]</scope>
    <source>
        <strain evidence="2 3">MK1</strain>
    </source>
</reference>
<dbReference type="InterPro" id="IPR025595">
    <property type="entry name" value="PterinBD-DUF4346"/>
</dbReference>
<dbReference type="Proteomes" id="UP000003980">
    <property type="component" value="Unassembled WGS sequence"/>
</dbReference>
<dbReference type="InterPro" id="IPR005236">
    <property type="entry name" value="Dihydropt_synth"/>
</dbReference>
<dbReference type="OrthoDB" id="70327at2157"/>
<evidence type="ECO:0000313" key="2">
    <source>
        <dbReference type="EMBL" id="EHP70636.1"/>
    </source>
</evidence>
<protein>
    <submittedName>
        <fullName evidence="2">Dihydropteroate synthase-related protein</fullName>
    </submittedName>
</protein>
<dbReference type="HOGENOM" id="CLU_041129_0_0_2"/>
<dbReference type="InterPro" id="IPR011005">
    <property type="entry name" value="Dihydropteroate_synth-like_sf"/>
</dbReference>
<evidence type="ECO:0000313" key="3">
    <source>
        <dbReference type="Proteomes" id="UP000003980"/>
    </source>
</evidence>
<feature type="domain" description="Pterin-binding" evidence="1">
    <location>
        <begin position="137"/>
        <end position="367"/>
    </location>
</feature>
<dbReference type="NCBIfam" id="TIGR00284">
    <property type="entry name" value="dihydropteroate synthase-like protein"/>
    <property type="match status" value="1"/>
</dbReference>
<dbReference type="RefSeq" id="WP_009071422.1">
    <property type="nucleotide sequence ID" value="NZ_JH597761.1"/>
</dbReference>
<dbReference type="EMBL" id="JH597761">
    <property type="protein sequence ID" value="EHP70636.1"/>
    <property type="molecule type" value="Genomic_DNA"/>
</dbReference>
<dbReference type="eggNOG" id="arCOG01978">
    <property type="taxonomic scope" value="Archaea"/>
</dbReference>
<organism evidence="2 3">
    <name type="scientific">Metallosphaera yellowstonensis MK1</name>
    <dbReference type="NCBI Taxonomy" id="671065"/>
    <lineage>
        <taxon>Archaea</taxon>
        <taxon>Thermoproteota</taxon>
        <taxon>Thermoprotei</taxon>
        <taxon>Sulfolobales</taxon>
        <taxon>Sulfolobaceae</taxon>
        <taxon>Metallosphaera</taxon>
    </lineage>
</organism>
<accession>H2C315</accession>
<dbReference type="PROSITE" id="PS50972">
    <property type="entry name" value="PTERIN_BINDING"/>
    <property type="match status" value="1"/>
</dbReference>
<name>H2C315_9CREN</name>
<dbReference type="InterPro" id="IPR000489">
    <property type="entry name" value="Pterin-binding_dom"/>
</dbReference>
<dbReference type="GO" id="GO:0042558">
    <property type="term" value="P:pteridine-containing compound metabolic process"/>
    <property type="evidence" value="ECO:0007669"/>
    <property type="project" value="InterPro"/>
</dbReference>
<gene>
    <name evidence="2" type="ORF">MetMK1DRAFT_00011390</name>
</gene>
<keyword evidence="3" id="KW-1185">Reference proteome</keyword>
<proteinExistence type="predicted"/>
<sequence length="507" mass="56780">MRALLVTGKLAYPILREAVKQSQGDVDILVLDYPVASLMSVRYILENLRLRKEELKEYDFVILPGLVYGDAKVIERELGVKVYKGTENAWDVVHVLEALRRGVSLSTLVPADRILEKEMKSEQGRILSEIESKAIIAFEAGVKIPLRPPPFRVFLELDPSWSMEKWEEELKRVKPFVDVIVAGFPVGFDDPEEVRRRIRHLLDLGLVVGIDSDSPRVIKEGVRTGATFAFNLNELNIDDLEEVKGGAAFVVAPFSTDNRAGTVIELVNMARRKGFTRLMADPILSPPLTGMVDSLVEYLKIRDSLPDVPLLMGTLNVTELIDADSHGVSALVVSMAGEIGASSLLVMEKGKTRWNSWEVKVASQMVSIAMYQRKPPKDVGPNLLILKEKKRKLERPQRVGELIEVGRIEPNMDPAGHVKVYVEDRRIGVSFFGKRELTVEGKDALSVGRKLLMETEISREHALYIGYELAKAEIASLLDKTYIQDKPLFRRIADDSLGSQDQSFPPQ</sequence>
<dbReference type="STRING" id="671065.MetMK1DRAFT_00011390"/>
<dbReference type="AlphaFoldDB" id="H2C315"/>
<evidence type="ECO:0000259" key="1">
    <source>
        <dbReference type="PROSITE" id="PS50972"/>
    </source>
</evidence>